<evidence type="ECO:0000259" key="2">
    <source>
        <dbReference type="PROSITE" id="PS50105"/>
    </source>
</evidence>
<evidence type="ECO:0000313" key="3">
    <source>
        <dbReference type="EMBL" id="CRL04412.1"/>
    </source>
</evidence>
<feature type="compositionally biased region" description="Polar residues" evidence="1">
    <location>
        <begin position="233"/>
        <end position="252"/>
    </location>
</feature>
<dbReference type="PROSITE" id="PS50105">
    <property type="entry name" value="SAM_DOMAIN"/>
    <property type="match status" value="1"/>
</dbReference>
<dbReference type="AlphaFoldDB" id="A0A1J1IXX0"/>
<dbReference type="Gene3D" id="1.10.150.50">
    <property type="entry name" value="Transcription Factor, Ets-1"/>
    <property type="match status" value="1"/>
</dbReference>
<dbReference type="GO" id="GO:0045892">
    <property type="term" value="P:negative regulation of DNA-templated transcription"/>
    <property type="evidence" value="ECO:0007669"/>
    <property type="project" value="TreeGrafter"/>
</dbReference>
<proteinExistence type="predicted"/>
<gene>
    <name evidence="3" type="ORF">CLUMA_CG017498</name>
</gene>
<dbReference type="SUPFAM" id="SSF47769">
    <property type="entry name" value="SAM/Pointed domain"/>
    <property type="match status" value="1"/>
</dbReference>
<dbReference type="GO" id="GO:0003682">
    <property type="term" value="F:chromatin binding"/>
    <property type="evidence" value="ECO:0007669"/>
    <property type="project" value="TreeGrafter"/>
</dbReference>
<dbReference type="OrthoDB" id="7778077at2759"/>
<reference evidence="3 4" key="1">
    <citation type="submission" date="2015-04" db="EMBL/GenBank/DDBJ databases">
        <authorList>
            <person name="Syromyatnikov M.Y."/>
            <person name="Popov V.N."/>
        </authorList>
    </citation>
    <scope>NUCLEOTIDE SEQUENCE [LARGE SCALE GENOMIC DNA]</scope>
</reference>
<dbReference type="GO" id="GO:0005634">
    <property type="term" value="C:nucleus"/>
    <property type="evidence" value="ECO:0007669"/>
    <property type="project" value="TreeGrafter"/>
</dbReference>
<dbReference type="InterPro" id="IPR013761">
    <property type="entry name" value="SAM/pointed_sf"/>
</dbReference>
<protein>
    <submittedName>
        <fullName evidence="3">CLUMA_CG017498, isoform A</fullName>
    </submittedName>
</protein>
<dbReference type="STRING" id="568069.A0A1J1IXX0"/>
<dbReference type="InterPro" id="IPR050548">
    <property type="entry name" value="PcG_chromatin_remod_factors"/>
</dbReference>
<dbReference type="Proteomes" id="UP000183832">
    <property type="component" value="Unassembled WGS sequence"/>
</dbReference>
<organism evidence="3 4">
    <name type="scientific">Clunio marinus</name>
    <dbReference type="NCBI Taxonomy" id="568069"/>
    <lineage>
        <taxon>Eukaryota</taxon>
        <taxon>Metazoa</taxon>
        <taxon>Ecdysozoa</taxon>
        <taxon>Arthropoda</taxon>
        <taxon>Hexapoda</taxon>
        <taxon>Insecta</taxon>
        <taxon>Pterygota</taxon>
        <taxon>Neoptera</taxon>
        <taxon>Endopterygota</taxon>
        <taxon>Diptera</taxon>
        <taxon>Nematocera</taxon>
        <taxon>Chironomoidea</taxon>
        <taxon>Chironomidae</taxon>
        <taxon>Clunio</taxon>
    </lineage>
</organism>
<feature type="region of interest" description="Disordered" evidence="1">
    <location>
        <begin position="54"/>
        <end position="85"/>
    </location>
</feature>
<accession>A0A1J1IXX0</accession>
<keyword evidence="4" id="KW-1185">Reference proteome</keyword>
<evidence type="ECO:0000313" key="4">
    <source>
        <dbReference type="Proteomes" id="UP000183832"/>
    </source>
</evidence>
<dbReference type="PANTHER" id="PTHR12247:SF131">
    <property type="entry name" value="LD05287P"/>
    <property type="match status" value="1"/>
</dbReference>
<dbReference type="EMBL" id="CVRI01000063">
    <property type="protein sequence ID" value="CRL04412.1"/>
    <property type="molecule type" value="Genomic_DNA"/>
</dbReference>
<name>A0A1J1IXX0_9DIPT</name>
<feature type="region of interest" description="Disordered" evidence="1">
    <location>
        <begin position="197"/>
        <end position="252"/>
    </location>
</feature>
<evidence type="ECO:0000256" key="1">
    <source>
        <dbReference type="SAM" id="MobiDB-lite"/>
    </source>
</evidence>
<dbReference type="GO" id="GO:0042393">
    <property type="term" value="F:histone binding"/>
    <property type="evidence" value="ECO:0007669"/>
    <property type="project" value="TreeGrafter"/>
</dbReference>
<sequence>MEYIKNIQENLIKISDFVGANTRQKNNITVVNMSKRKSTTKLIDEKNIDMHFEDDDEEEQANGSSIAGDSGKGSVSRVSGRAKKAKAIYDPSEYNGPVHKRKKEALEAEKVTKVLKSPGKPTNLPQIEKVVKVPIEPIAPPVVPSSLQRQKTTMKPTTNKKIKKSLSTVTRRTFTTNAPTEKKLIVATKKETPVIAAQSLPPVKEPSKRIQARKQHPKPASSLLNDEKPSVRVRSSSENSDQASTIEYNNPESSAIPNVEKWSYQHVSRYFNTILGFSKKDSSVFTDEEIDGEALLIMKRSDIVNTKFQHLKLGTALKMWSHIITFQTGSKDPTQAWK</sequence>
<feature type="compositionally biased region" description="Low complexity" evidence="1">
    <location>
        <begin position="68"/>
        <end position="79"/>
    </location>
</feature>
<dbReference type="InterPro" id="IPR001660">
    <property type="entry name" value="SAM"/>
</dbReference>
<dbReference type="PANTHER" id="PTHR12247">
    <property type="entry name" value="POLYCOMB GROUP PROTEIN"/>
    <property type="match status" value="1"/>
</dbReference>
<feature type="domain" description="SAM" evidence="2">
    <location>
        <begin position="262"/>
        <end position="314"/>
    </location>
</feature>